<dbReference type="InterPro" id="IPR025943">
    <property type="entry name" value="Sigma_54_int_dom_ATP-bd_2"/>
</dbReference>
<dbReference type="PROSITE" id="PS50045">
    <property type="entry name" value="SIGMA54_INTERACT_4"/>
    <property type="match status" value="1"/>
</dbReference>
<dbReference type="SMART" id="SM00382">
    <property type="entry name" value="AAA"/>
    <property type="match status" value="1"/>
</dbReference>
<evidence type="ECO:0000256" key="2">
    <source>
        <dbReference type="ARBA" id="ARBA00022840"/>
    </source>
</evidence>
<dbReference type="InterPro" id="IPR058031">
    <property type="entry name" value="AAA_lid_NorR"/>
</dbReference>
<keyword evidence="1" id="KW-0547">Nucleotide-binding</keyword>
<dbReference type="Proteomes" id="UP000216207">
    <property type="component" value="Unassembled WGS sequence"/>
</dbReference>
<dbReference type="CDD" id="cd00009">
    <property type="entry name" value="AAA"/>
    <property type="match status" value="1"/>
</dbReference>
<evidence type="ECO:0000256" key="1">
    <source>
        <dbReference type="ARBA" id="ARBA00022741"/>
    </source>
</evidence>
<dbReference type="InterPro" id="IPR025662">
    <property type="entry name" value="Sigma_54_int_dom_ATP-bd_1"/>
</dbReference>
<dbReference type="EMBL" id="NPCC01000035">
    <property type="protein sequence ID" value="PAE87353.1"/>
    <property type="molecule type" value="Genomic_DNA"/>
</dbReference>
<dbReference type="SUPFAM" id="SSF52540">
    <property type="entry name" value="P-loop containing nucleoside triphosphate hydrolases"/>
    <property type="match status" value="1"/>
</dbReference>
<dbReference type="Gene3D" id="3.30.450.20">
    <property type="entry name" value="PAS domain"/>
    <property type="match status" value="1"/>
</dbReference>
<evidence type="ECO:0000313" key="5">
    <source>
        <dbReference type="Proteomes" id="UP000216207"/>
    </source>
</evidence>
<dbReference type="Pfam" id="PF00158">
    <property type="entry name" value="Sigma54_activat"/>
    <property type="match status" value="1"/>
</dbReference>
<sequence>MKEILVIAPFDLTDAQIVKMENSLKELPYQFRFMETLLPYEKNLDAISPSTSAIVSRGGLGEFLRSHTSIPFIKIPVTPNDLLRSITSVYNKGYQRIQVMFFAGIFNDMDFIECDFGPLQIKIESYQDQAYAKEHIKQLSKRKTVDAIIGDRFATDAGNEATIPSFLVKSGEEALIFAVEQAIETLNIQFEEEAKTKELDSILQVVPQAVINVDANDNIKMFNEQAKHIFPELKEALPEFNYTDIFKSEELQDQLKARTIQRNILTPINNQQMLVTTTPIFSNDMYVGAIQVFERLADFQKLEMKIRKEVYKKGLTAKHTFADIVCENKEMKRLVSEAAAFSRSEGSVLIYGETGTGKELFAQSIHNASDRHAQPFVSLNCGALNENLLESELFGYEDGAFTGALKGGRAGLFEMAHEGTLFLDEINEMPRSFQIKLLRVLQENEVRRVGGTKNTPINVRIICATNQPMEELIRHGKFKEDLYYRISTLTLDLLPLRNRKDDIIPLATVFLNKEMERENRFLKINDAKSALRPLLSMRWDGNARELQNFMKRLVITYQGSVITADGVHLLLNKAKKKSGEVTIPISTSFKEMESHLWAQLYSQFNGTKEEFCNHYKISQTTLWRKLSVQK</sequence>
<dbReference type="FunFam" id="3.40.50.300:FF:000006">
    <property type="entry name" value="DNA-binding transcriptional regulator NtrC"/>
    <property type="match status" value="1"/>
</dbReference>
<dbReference type="AlphaFoldDB" id="A0A268NV23"/>
<dbReference type="Gene3D" id="3.40.50.300">
    <property type="entry name" value="P-loop containing nucleotide triphosphate hydrolases"/>
    <property type="match status" value="1"/>
</dbReference>
<keyword evidence="2" id="KW-0067">ATP-binding</keyword>
<dbReference type="Pfam" id="PF25601">
    <property type="entry name" value="AAA_lid_14"/>
    <property type="match status" value="1"/>
</dbReference>
<reference evidence="4 5" key="1">
    <citation type="submission" date="2017-07" db="EMBL/GenBank/DDBJ databases">
        <title>Isolation and whole genome analysis of endospore-forming bacteria from heroin.</title>
        <authorList>
            <person name="Kalinowski J."/>
            <person name="Ahrens B."/>
            <person name="Al-Dilaimi A."/>
            <person name="Winkler A."/>
            <person name="Wibberg D."/>
            <person name="Schleenbecker U."/>
            <person name="Ruckert C."/>
            <person name="Wolfel R."/>
            <person name="Grass G."/>
        </authorList>
    </citation>
    <scope>NUCLEOTIDE SEQUENCE [LARGE SCALE GENOMIC DNA]</scope>
    <source>
        <strain evidence="4 5">7539</strain>
    </source>
</reference>
<dbReference type="GO" id="GO:0005524">
    <property type="term" value="F:ATP binding"/>
    <property type="evidence" value="ECO:0007669"/>
    <property type="project" value="UniProtKB-KW"/>
</dbReference>
<dbReference type="InterPro" id="IPR027417">
    <property type="entry name" value="P-loop_NTPase"/>
</dbReference>
<dbReference type="GO" id="GO:0000156">
    <property type="term" value="F:phosphorelay response regulator activity"/>
    <property type="evidence" value="ECO:0007669"/>
    <property type="project" value="InterPro"/>
</dbReference>
<dbReference type="InterPro" id="IPR010524">
    <property type="entry name" value="Sig_transdc_resp-reg_PrpR_N"/>
</dbReference>
<dbReference type="PROSITE" id="PS00676">
    <property type="entry name" value="SIGMA54_INTERACT_2"/>
    <property type="match status" value="1"/>
</dbReference>
<name>A0A268NV23_SHOCL</name>
<dbReference type="InterPro" id="IPR003593">
    <property type="entry name" value="AAA+_ATPase"/>
</dbReference>
<dbReference type="RefSeq" id="WP_095316731.1">
    <property type="nucleotide sequence ID" value="NZ_NPCC01000035.1"/>
</dbReference>
<dbReference type="SUPFAM" id="SSF159800">
    <property type="entry name" value="PrpR receptor domain-like"/>
    <property type="match status" value="1"/>
</dbReference>
<dbReference type="Gene3D" id="3.40.50.2300">
    <property type="match status" value="1"/>
</dbReference>
<organism evidence="4 5">
    <name type="scientific">Shouchella clausii</name>
    <name type="common">Alkalihalobacillus clausii</name>
    <dbReference type="NCBI Taxonomy" id="79880"/>
    <lineage>
        <taxon>Bacteria</taxon>
        <taxon>Bacillati</taxon>
        <taxon>Bacillota</taxon>
        <taxon>Bacilli</taxon>
        <taxon>Bacillales</taxon>
        <taxon>Bacillaceae</taxon>
        <taxon>Shouchella</taxon>
    </lineage>
</organism>
<comment type="caution">
    <text evidence="4">The sequence shown here is derived from an EMBL/GenBank/DDBJ whole genome shotgun (WGS) entry which is preliminary data.</text>
</comment>
<dbReference type="PROSITE" id="PS00675">
    <property type="entry name" value="SIGMA54_INTERACT_1"/>
    <property type="match status" value="1"/>
</dbReference>
<gene>
    <name evidence="4" type="ORF">CHH72_18760</name>
</gene>
<dbReference type="Gene3D" id="1.10.8.60">
    <property type="match status" value="1"/>
</dbReference>
<evidence type="ECO:0000313" key="4">
    <source>
        <dbReference type="EMBL" id="PAE87353.1"/>
    </source>
</evidence>
<dbReference type="InterPro" id="IPR002078">
    <property type="entry name" value="Sigma_54_int"/>
</dbReference>
<accession>A0A268NV23</accession>
<dbReference type="GO" id="GO:0003677">
    <property type="term" value="F:DNA binding"/>
    <property type="evidence" value="ECO:0007669"/>
    <property type="project" value="InterPro"/>
</dbReference>
<protein>
    <recommendedName>
        <fullName evidence="3">Sigma-54 factor interaction domain-containing protein</fullName>
    </recommendedName>
</protein>
<evidence type="ECO:0000259" key="3">
    <source>
        <dbReference type="PROSITE" id="PS50045"/>
    </source>
</evidence>
<dbReference type="GO" id="GO:0006355">
    <property type="term" value="P:regulation of DNA-templated transcription"/>
    <property type="evidence" value="ECO:0007669"/>
    <property type="project" value="InterPro"/>
</dbReference>
<dbReference type="PANTHER" id="PTHR32071">
    <property type="entry name" value="TRANSCRIPTIONAL REGULATORY PROTEIN"/>
    <property type="match status" value="1"/>
</dbReference>
<feature type="domain" description="Sigma-54 factor interaction" evidence="3">
    <location>
        <begin position="324"/>
        <end position="555"/>
    </location>
</feature>
<dbReference type="Pfam" id="PF06506">
    <property type="entry name" value="PrpR_N"/>
    <property type="match status" value="1"/>
</dbReference>
<proteinExistence type="predicted"/>